<proteinExistence type="predicted"/>
<gene>
    <name evidence="2" type="ORF">PFTANZ_00393</name>
</gene>
<dbReference type="AlphaFoldDB" id="A0A024WF33"/>
<name>A0A024WF33_PLAFA</name>
<feature type="region of interest" description="Disordered" evidence="1">
    <location>
        <begin position="45"/>
        <end position="74"/>
    </location>
</feature>
<dbReference type="Proteomes" id="UP000030708">
    <property type="component" value="Unassembled WGS sequence"/>
</dbReference>
<evidence type="ECO:0000313" key="3">
    <source>
        <dbReference type="Proteomes" id="UP000030708"/>
    </source>
</evidence>
<accession>A0A024WF33</accession>
<reference evidence="2 3" key="2">
    <citation type="submission" date="2013-02" db="EMBL/GenBank/DDBJ databases">
        <title>The Genome Sequence of Plasmodium falciparum Tanzania (2000708).</title>
        <authorList>
            <consortium name="The Broad Institute Genome Sequencing Platform"/>
            <consortium name="The Broad Institute Genome Sequencing Center for Infectious Disease"/>
            <person name="Neafsey D."/>
            <person name="Cheeseman I."/>
            <person name="Volkman S."/>
            <person name="Adams J."/>
            <person name="Walker B."/>
            <person name="Young S.K."/>
            <person name="Zeng Q."/>
            <person name="Gargeya S."/>
            <person name="Fitzgerald M."/>
            <person name="Haas B."/>
            <person name="Abouelleil A."/>
            <person name="Alvarado L."/>
            <person name="Arachchi H.M."/>
            <person name="Berlin A.M."/>
            <person name="Chapman S.B."/>
            <person name="Dewar J."/>
            <person name="Goldberg J."/>
            <person name="Griggs A."/>
            <person name="Gujja S."/>
            <person name="Hansen M."/>
            <person name="Howarth C."/>
            <person name="Imamovic A."/>
            <person name="Larimer J."/>
            <person name="McCowan C."/>
            <person name="Murphy C."/>
            <person name="Neiman D."/>
            <person name="Pearson M."/>
            <person name="Priest M."/>
            <person name="Roberts A."/>
            <person name="Saif S."/>
            <person name="Shea T."/>
            <person name="Sisk P."/>
            <person name="Sykes S."/>
            <person name="Wortman J."/>
            <person name="Nusbaum C."/>
            <person name="Birren B."/>
        </authorList>
    </citation>
    <scope>NUCLEOTIDE SEQUENCE [LARGE SCALE GENOMIC DNA]</scope>
    <source>
        <strain evidence="3">Tanzania (2000708)</strain>
    </source>
</reference>
<sequence length="440" mass="51994">MGNTNRKDISHKEYDKSFINIESAEEHKNINKNIKNKKFINIDNSNNCNNSNSNNSNSNNNNNNNNNNNIVRNNNNFINADKKKNVILNEDDDIKNKELVDESFVNIFFYENYFKNLFNLNDVSNNKVINIIEQKEGDERNADNNLKNKNIVRDNINKIKNTRNVNEILIYNNKYIINFLNDTTKCKIEIANFISFYFFFLHIKDILNKNNDNGLMNKKKSSLKDICNIKYIYKKIKTSKKYISSNDMDTCIRNYLYHIDKKNYPIIKKTKCPFLSNTKVLYNKRGYMASCPLTVKGKIKHKTNISSKIKLKRERNDSNMFNNMIRKDNNMNVKQEQIHNNDTVNNNMTTNVDGCSEPTHDNTFLNIEEEEFKMLKNYLKDVKERKKKYKKGYISTSNFISHGVRLGTTRSRIRGKCLLKNKKMHMYDDNEELNKKKKKK</sequence>
<organism evidence="2 3">
    <name type="scientific">Plasmodium falciparum Tanzania</name>
    <name type="common">2000708</name>
    <dbReference type="NCBI Taxonomy" id="1036725"/>
    <lineage>
        <taxon>Eukaryota</taxon>
        <taxon>Sar</taxon>
        <taxon>Alveolata</taxon>
        <taxon>Apicomplexa</taxon>
        <taxon>Aconoidasida</taxon>
        <taxon>Haemosporida</taxon>
        <taxon>Plasmodiidae</taxon>
        <taxon>Plasmodium</taxon>
        <taxon>Plasmodium (Laverania)</taxon>
    </lineage>
</organism>
<evidence type="ECO:0000313" key="2">
    <source>
        <dbReference type="EMBL" id="ETW38916.1"/>
    </source>
</evidence>
<reference evidence="2 3" key="1">
    <citation type="submission" date="2013-02" db="EMBL/GenBank/DDBJ databases">
        <title>The Genome Annotation of Plasmodium falciparum Tanzania (2000708).</title>
        <authorList>
            <consortium name="The Broad Institute Genome Sequencing Platform"/>
            <consortium name="The Broad Institute Genome Sequencing Center for Infectious Disease"/>
            <person name="Neafsey D."/>
            <person name="Hoffman S."/>
            <person name="Volkman S."/>
            <person name="Rosenthal P."/>
            <person name="Walker B."/>
            <person name="Young S.K."/>
            <person name="Zeng Q."/>
            <person name="Gargeya S."/>
            <person name="Fitzgerald M."/>
            <person name="Haas B."/>
            <person name="Abouelleil A."/>
            <person name="Allen A.W."/>
            <person name="Alvarado L."/>
            <person name="Arachchi H.M."/>
            <person name="Berlin A.M."/>
            <person name="Chapman S.B."/>
            <person name="Gainer-Dewar J."/>
            <person name="Goldberg J."/>
            <person name="Griggs A."/>
            <person name="Gujja S."/>
            <person name="Hansen M."/>
            <person name="Howarth C."/>
            <person name="Imamovic A."/>
            <person name="Ireland A."/>
            <person name="Larimer J."/>
            <person name="McCowan C."/>
            <person name="Murphy C."/>
            <person name="Pearson M."/>
            <person name="Poon T.W."/>
            <person name="Priest M."/>
            <person name="Roberts A."/>
            <person name="Saif S."/>
            <person name="Shea T."/>
            <person name="Sisk P."/>
            <person name="Sykes S."/>
            <person name="Wortman J."/>
            <person name="Nusbaum C."/>
            <person name="Birren B."/>
        </authorList>
    </citation>
    <scope>NUCLEOTIDE SEQUENCE [LARGE SCALE GENOMIC DNA]</scope>
    <source>
        <strain evidence="3">Tanzania (2000708)</strain>
    </source>
</reference>
<dbReference type="EMBL" id="KI926279">
    <property type="protein sequence ID" value="ETW38916.1"/>
    <property type="molecule type" value="Genomic_DNA"/>
</dbReference>
<evidence type="ECO:0000256" key="1">
    <source>
        <dbReference type="SAM" id="MobiDB-lite"/>
    </source>
</evidence>
<protein>
    <submittedName>
        <fullName evidence="2">Uncharacterized protein</fullName>
    </submittedName>
</protein>